<evidence type="ECO:0000256" key="7">
    <source>
        <dbReference type="RuleBase" id="RU363032"/>
    </source>
</evidence>
<dbReference type="CDD" id="cd06261">
    <property type="entry name" value="TM_PBP2"/>
    <property type="match status" value="1"/>
</dbReference>
<feature type="transmembrane region" description="Helical" evidence="7">
    <location>
        <begin position="12"/>
        <end position="35"/>
    </location>
</feature>
<comment type="subcellular location">
    <subcellularLocation>
        <location evidence="1 7">Cell membrane</location>
        <topology evidence="1 7">Multi-pass membrane protein</topology>
    </subcellularLocation>
</comment>
<evidence type="ECO:0000313" key="9">
    <source>
        <dbReference type="EMBL" id="MTK20651.1"/>
    </source>
</evidence>
<proteinExistence type="inferred from homology"/>
<comment type="similarity">
    <text evidence="7">Belongs to the binding-protein-dependent transport system permease family.</text>
</comment>
<dbReference type="InterPro" id="IPR051393">
    <property type="entry name" value="ABC_transporter_permease"/>
</dbReference>
<evidence type="ECO:0000256" key="2">
    <source>
        <dbReference type="ARBA" id="ARBA00022448"/>
    </source>
</evidence>
<dbReference type="InterPro" id="IPR000515">
    <property type="entry name" value="MetI-like"/>
</dbReference>
<comment type="caution">
    <text evidence="9">The sequence shown here is derived from an EMBL/GenBank/DDBJ whole genome shotgun (WGS) entry which is preliminary data.</text>
</comment>
<dbReference type="InterPro" id="IPR035906">
    <property type="entry name" value="MetI-like_sf"/>
</dbReference>
<evidence type="ECO:0000256" key="6">
    <source>
        <dbReference type="ARBA" id="ARBA00023136"/>
    </source>
</evidence>
<dbReference type="PANTHER" id="PTHR30193">
    <property type="entry name" value="ABC TRANSPORTER PERMEASE PROTEIN"/>
    <property type="match status" value="1"/>
</dbReference>
<reference evidence="9 10" key="1">
    <citation type="journal article" date="2019" name="Nat. Med.">
        <title>A library of human gut bacterial isolates paired with longitudinal multiomics data enables mechanistic microbiome research.</title>
        <authorList>
            <person name="Poyet M."/>
            <person name="Groussin M."/>
            <person name="Gibbons S.M."/>
            <person name="Avila-Pacheco J."/>
            <person name="Jiang X."/>
            <person name="Kearney S.M."/>
            <person name="Perrotta A.R."/>
            <person name="Berdy B."/>
            <person name="Zhao S."/>
            <person name="Lieberman T.D."/>
            <person name="Swanson P.K."/>
            <person name="Smith M."/>
            <person name="Roesemann S."/>
            <person name="Alexander J.E."/>
            <person name="Rich S.A."/>
            <person name="Livny J."/>
            <person name="Vlamakis H."/>
            <person name="Clish C."/>
            <person name="Bullock K."/>
            <person name="Deik A."/>
            <person name="Scott J."/>
            <person name="Pierce K.A."/>
            <person name="Xavier R.J."/>
            <person name="Alm E.J."/>
        </authorList>
    </citation>
    <scope>NUCLEOTIDE SEQUENCE [LARGE SCALE GENOMIC DNA]</scope>
    <source>
        <strain evidence="9 10">BIOML-A198</strain>
    </source>
</reference>
<dbReference type="PROSITE" id="PS50928">
    <property type="entry name" value="ABC_TM1"/>
    <property type="match status" value="1"/>
</dbReference>
<feature type="transmembrane region" description="Helical" evidence="7">
    <location>
        <begin position="265"/>
        <end position="285"/>
    </location>
</feature>
<keyword evidence="6 7" id="KW-0472">Membrane</keyword>
<protein>
    <submittedName>
        <fullName evidence="9">ABC transporter permease subunit</fullName>
    </submittedName>
</protein>
<dbReference type="Gene3D" id="1.10.3720.10">
    <property type="entry name" value="MetI-like"/>
    <property type="match status" value="1"/>
</dbReference>
<dbReference type="AlphaFoldDB" id="A0A9X4XC85"/>
<keyword evidence="3" id="KW-1003">Cell membrane</keyword>
<organism evidence="9 10">
    <name type="scientific">Turicibacter sanguinis</name>
    <dbReference type="NCBI Taxonomy" id="154288"/>
    <lineage>
        <taxon>Bacteria</taxon>
        <taxon>Bacillati</taxon>
        <taxon>Bacillota</taxon>
        <taxon>Erysipelotrichia</taxon>
        <taxon>Erysipelotrichales</taxon>
        <taxon>Turicibacteraceae</taxon>
        <taxon>Turicibacter</taxon>
    </lineage>
</organism>
<evidence type="ECO:0000256" key="4">
    <source>
        <dbReference type="ARBA" id="ARBA00022692"/>
    </source>
</evidence>
<dbReference type="SUPFAM" id="SSF161098">
    <property type="entry name" value="MetI-like"/>
    <property type="match status" value="1"/>
</dbReference>
<dbReference type="GO" id="GO:0005886">
    <property type="term" value="C:plasma membrane"/>
    <property type="evidence" value="ECO:0007669"/>
    <property type="project" value="UniProtKB-SubCell"/>
</dbReference>
<feature type="transmembrane region" description="Helical" evidence="7">
    <location>
        <begin position="212"/>
        <end position="232"/>
    </location>
</feature>
<keyword evidence="2 7" id="KW-0813">Transport</keyword>
<gene>
    <name evidence="9" type="ORF">GMA92_04260</name>
</gene>
<dbReference type="GO" id="GO:0055085">
    <property type="term" value="P:transmembrane transport"/>
    <property type="evidence" value="ECO:0007669"/>
    <property type="project" value="InterPro"/>
</dbReference>
<evidence type="ECO:0000256" key="5">
    <source>
        <dbReference type="ARBA" id="ARBA00022989"/>
    </source>
</evidence>
<sequence>MMKLKNSKFSNNLTGWLFIIIPTLLIFIFSFYPMIQSFILSFYSGKGLVTSFVGINNYIRLFSDPMFLQAVSNTFLYLIIQVPIMLILGLVIANLLNSPKLKCRSFYRTAIFLPCVTSLVAYSILFKSIFALDGVINNFLLFIHVIDEPIAWLLDPIWAKVVIIIAITWRWTGYNMIFYLASMQNIDSSVYEAAEIDGASKFQQFTKITIPLLKPIILLTTIMSTNGTLQLFDEAMNITNGGPGNSTMTISQYIYNLSFVYTPNFGYAATVSYAIVFMVAILAIIQFKLAGGKNE</sequence>
<feature type="transmembrane region" description="Helical" evidence="7">
    <location>
        <begin position="109"/>
        <end position="130"/>
    </location>
</feature>
<keyword evidence="5 7" id="KW-1133">Transmembrane helix</keyword>
<feature type="domain" description="ABC transmembrane type-1" evidence="8">
    <location>
        <begin position="71"/>
        <end position="286"/>
    </location>
</feature>
<keyword evidence="4 7" id="KW-0812">Transmembrane</keyword>
<evidence type="ECO:0000259" key="8">
    <source>
        <dbReference type="PROSITE" id="PS50928"/>
    </source>
</evidence>
<dbReference type="Pfam" id="PF00528">
    <property type="entry name" value="BPD_transp_1"/>
    <property type="match status" value="1"/>
</dbReference>
<dbReference type="Proteomes" id="UP000487649">
    <property type="component" value="Unassembled WGS sequence"/>
</dbReference>
<name>A0A9X4XC85_9FIRM</name>
<accession>A0A9X4XC85</accession>
<feature type="transmembrane region" description="Helical" evidence="7">
    <location>
        <begin position="150"/>
        <end position="169"/>
    </location>
</feature>
<evidence type="ECO:0000256" key="1">
    <source>
        <dbReference type="ARBA" id="ARBA00004651"/>
    </source>
</evidence>
<dbReference type="PANTHER" id="PTHR30193:SF37">
    <property type="entry name" value="INNER MEMBRANE ABC TRANSPORTER PERMEASE PROTEIN YCJO"/>
    <property type="match status" value="1"/>
</dbReference>
<dbReference type="EMBL" id="WMQE01000007">
    <property type="protein sequence ID" value="MTK20651.1"/>
    <property type="molecule type" value="Genomic_DNA"/>
</dbReference>
<evidence type="ECO:0000313" key="10">
    <source>
        <dbReference type="Proteomes" id="UP000487649"/>
    </source>
</evidence>
<feature type="transmembrane region" description="Helical" evidence="7">
    <location>
        <begin position="75"/>
        <end position="97"/>
    </location>
</feature>
<evidence type="ECO:0000256" key="3">
    <source>
        <dbReference type="ARBA" id="ARBA00022475"/>
    </source>
</evidence>